<dbReference type="InterPro" id="IPR004378">
    <property type="entry name" value="F420H2_quin_Rdtase"/>
</dbReference>
<dbReference type="Proteomes" id="UP000614469">
    <property type="component" value="Unassembled WGS sequence"/>
</dbReference>
<dbReference type="NCBIfam" id="TIGR00026">
    <property type="entry name" value="hi_GC_TIGR00026"/>
    <property type="match status" value="1"/>
</dbReference>
<feature type="transmembrane region" description="Helical" evidence="1">
    <location>
        <begin position="20"/>
        <end position="40"/>
    </location>
</feature>
<dbReference type="AlphaFoldDB" id="A0A8J6NKI3"/>
<dbReference type="Pfam" id="PF04075">
    <property type="entry name" value="F420H2_quin_red"/>
    <property type="match status" value="1"/>
</dbReference>
<protein>
    <submittedName>
        <fullName evidence="2">Nitroreductase family deazaflavin-dependent oxidoreductase</fullName>
    </submittedName>
</protein>
<dbReference type="InterPro" id="IPR012349">
    <property type="entry name" value="Split_barrel_FMN-bd"/>
</dbReference>
<dbReference type="EMBL" id="JACNJN010000068">
    <property type="protein sequence ID" value="MBC8334480.1"/>
    <property type="molecule type" value="Genomic_DNA"/>
</dbReference>
<evidence type="ECO:0000313" key="3">
    <source>
        <dbReference type="Proteomes" id="UP000614469"/>
    </source>
</evidence>
<comment type="caution">
    <text evidence="2">The sequence shown here is derived from an EMBL/GenBank/DDBJ whole genome shotgun (WGS) entry which is preliminary data.</text>
</comment>
<keyword evidence="1" id="KW-0812">Transmembrane</keyword>
<gene>
    <name evidence="2" type="ORF">H8E29_04385</name>
</gene>
<feature type="transmembrane region" description="Helical" evidence="1">
    <location>
        <begin position="165"/>
        <end position="183"/>
    </location>
</feature>
<dbReference type="SUPFAM" id="SSF50475">
    <property type="entry name" value="FMN-binding split barrel"/>
    <property type="match status" value="1"/>
</dbReference>
<dbReference type="Gene3D" id="2.30.110.10">
    <property type="entry name" value="Electron Transport, Fmn-binding Protein, Chain A"/>
    <property type="match status" value="1"/>
</dbReference>
<proteinExistence type="predicted"/>
<organism evidence="2 3">
    <name type="scientific">Candidatus Desulfolinea nitratireducens</name>
    <dbReference type="NCBI Taxonomy" id="2841698"/>
    <lineage>
        <taxon>Bacteria</taxon>
        <taxon>Bacillati</taxon>
        <taxon>Chloroflexota</taxon>
        <taxon>Anaerolineae</taxon>
        <taxon>Anaerolineales</taxon>
        <taxon>Anaerolineales incertae sedis</taxon>
        <taxon>Candidatus Desulfolinea</taxon>
    </lineage>
</organism>
<reference evidence="2 3" key="1">
    <citation type="submission" date="2020-08" db="EMBL/GenBank/DDBJ databases">
        <title>Bridging the membrane lipid divide: bacteria of the FCB group superphylum have the potential to synthesize archaeal ether lipids.</title>
        <authorList>
            <person name="Villanueva L."/>
            <person name="Von Meijenfeldt F.A.B."/>
            <person name="Westbye A.B."/>
            <person name="Yadav S."/>
            <person name="Hopmans E.C."/>
            <person name="Dutilh B.E."/>
            <person name="Sinninghe Damste J.S."/>
        </authorList>
    </citation>
    <scope>NUCLEOTIDE SEQUENCE [LARGE SCALE GENOMIC DNA]</scope>
    <source>
        <strain evidence="2">NIOZ-UU36</strain>
    </source>
</reference>
<keyword evidence="1" id="KW-0472">Membrane</keyword>
<keyword evidence="1" id="KW-1133">Transmembrane helix</keyword>
<name>A0A8J6NKI3_9CHLR</name>
<sequence>MEDMLRRFFRVLNKYFMVPIFRLGLGPLVGNPITGYIMVLRTVGSKTGKRRYAPVNYAILDGHVYVLSGFGKIAHWYKNILAQPQIEMILPSGTLSGRAATVTDADVWLRATRQILKNAGFAGFLAGYNAFTISDEDLRSKGEEMVVIRISPNGLRSGAADPGGWLWLWLTVAVMALILYFFVW</sequence>
<evidence type="ECO:0000313" key="2">
    <source>
        <dbReference type="EMBL" id="MBC8334480.1"/>
    </source>
</evidence>
<dbReference type="GO" id="GO:0016491">
    <property type="term" value="F:oxidoreductase activity"/>
    <property type="evidence" value="ECO:0007669"/>
    <property type="project" value="InterPro"/>
</dbReference>
<evidence type="ECO:0000256" key="1">
    <source>
        <dbReference type="SAM" id="Phobius"/>
    </source>
</evidence>
<accession>A0A8J6NKI3</accession>